<accession>A0A426XRY7</accession>
<comment type="caution">
    <text evidence="2">The sequence shown here is derived from an EMBL/GenBank/DDBJ whole genome shotgun (WGS) entry which is preliminary data.</text>
</comment>
<protein>
    <submittedName>
        <fullName evidence="2">Uncharacterized protein</fullName>
    </submittedName>
</protein>
<dbReference type="Proteomes" id="UP000287651">
    <property type="component" value="Unassembled WGS sequence"/>
</dbReference>
<feature type="non-terminal residue" evidence="2">
    <location>
        <position position="1"/>
    </location>
</feature>
<name>A0A426XRY7_ENSVE</name>
<gene>
    <name evidence="2" type="ORF">B296_00037742</name>
</gene>
<organism evidence="2 3">
    <name type="scientific">Ensete ventricosum</name>
    <name type="common">Abyssinian banana</name>
    <name type="synonym">Musa ensete</name>
    <dbReference type="NCBI Taxonomy" id="4639"/>
    <lineage>
        <taxon>Eukaryota</taxon>
        <taxon>Viridiplantae</taxon>
        <taxon>Streptophyta</taxon>
        <taxon>Embryophyta</taxon>
        <taxon>Tracheophyta</taxon>
        <taxon>Spermatophyta</taxon>
        <taxon>Magnoliopsida</taxon>
        <taxon>Liliopsida</taxon>
        <taxon>Zingiberales</taxon>
        <taxon>Musaceae</taxon>
        <taxon>Ensete</taxon>
    </lineage>
</organism>
<evidence type="ECO:0000313" key="2">
    <source>
        <dbReference type="EMBL" id="RRT42201.1"/>
    </source>
</evidence>
<feature type="coiled-coil region" evidence="1">
    <location>
        <begin position="30"/>
        <end position="57"/>
    </location>
</feature>
<evidence type="ECO:0000313" key="3">
    <source>
        <dbReference type="Proteomes" id="UP000287651"/>
    </source>
</evidence>
<sequence length="180" mass="20325">SSITATWSVSRSRGSTPTALELDTLSSDLANSLRAQLRQVNQRLDEIHKEFVKSTEELRENSKGGSPFAPEIQYRPIPTNFCLPSLESYDDSSDPTEHILSFWVQMVLYNTSDASGRSKDDTVGNLLEVRQELTEGIESLLGWHKRVRRKKTETCRKIVRGSRKAYRELGSLVVMYGCSP</sequence>
<keyword evidence="1" id="KW-0175">Coiled coil</keyword>
<dbReference type="AlphaFoldDB" id="A0A426XRY7"/>
<evidence type="ECO:0000256" key="1">
    <source>
        <dbReference type="SAM" id="Coils"/>
    </source>
</evidence>
<dbReference type="EMBL" id="AMZH03018003">
    <property type="protein sequence ID" value="RRT42201.1"/>
    <property type="molecule type" value="Genomic_DNA"/>
</dbReference>
<proteinExistence type="predicted"/>
<reference evidence="2 3" key="1">
    <citation type="journal article" date="2014" name="Agronomy (Basel)">
        <title>A Draft Genome Sequence for Ensete ventricosum, the Drought-Tolerant Tree Against Hunger.</title>
        <authorList>
            <person name="Harrison J."/>
            <person name="Moore K.A."/>
            <person name="Paszkiewicz K."/>
            <person name="Jones T."/>
            <person name="Grant M."/>
            <person name="Ambacheew D."/>
            <person name="Muzemil S."/>
            <person name="Studholme D.J."/>
        </authorList>
    </citation>
    <scope>NUCLEOTIDE SEQUENCE [LARGE SCALE GENOMIC DNA]</scope>
</reference>